<comment type="caution">
    <text evidence="1">The sequence shown here is derived from an EMBL/GenBank/DDBJ whole genome shotgun (WGS) entry which is preliminary data.</text>
</comment>
<protein>
    <recommendedName>
        <fullName evidence="3">ATP-binding protein</fullName>
    </recommendedName>
</protein>
<dbReference type="Proteomes" id="UP001501081">
    <property type="component" value="Unassembled WGS sequence"/>
</dbReference>
<organism evidence="1 2">
    <name type="scientific">Pedobacter ginsengiterrae</name>
    <dbReference type="NCBI Taxonomy" id="871696"/>
    <lineage>
        <taxon>Bacteria</taxon>
        <taxon>Pseudomonadati</taxon>
        <taxon>Bacteroidota</taxon>
        <taxon>Sphingobacteriia</taxon>
        <taxon>Sphingobacteriales</taxon>
        <taxon>Sphingobacteriaceae</taxon>
        <taxon>Pedobacter</taxon>
    </lineage>
</organism>
<keyword evidence="2" id="KW-1185">Reference proteome</keyword>
<sequence length="180" mass="21196">MKTLYSLQDAVQLITSDKHNLKVVIMCGLAGSGKTTFSQILEKHNFMRLSIDEEIWAKYGRYGIDYSKDHYGAIQTKAYKSLLHRFYDHLKCRDNIVVDMSFWQRKKRNEFKRIIESEGGKSFLIYMDTPISIIKKRLAYRKNRFDANSAFPITDLMLNEFVSSFEIPENEEQFRIGEEL</sequence>
<proteinExistence type="predicted"/>
<evidence type="ECO:0000313" key="1">
    <source>
        <dbReference type="EMBL" id="GAA3958526.1"/>
    </source>
</evidence>
<accession>A0ABP7P2A3</accession>
<reference evidence="2" key="1">
    <citation type="journal article" date="2019" name="Int. J. Syst. Evol. Microbiol.">
        <title>The Global Catalogue of Microorganisms (GCM) 10K type strain sequencing project: providing services to taxonomists for standard genome sequencing and annotation.</title>
        <authorList>
            <consortium name="The Broad Institute Genomics Platform"/>
            <consortium name="The Broad Institute Genome Sequencing Center for Infectious Disease"/>
            <person name="Wu L."/>
            <person name="Ma J."/>
        </authorList>
    </citation>
    <scope>NUCLEOTIDE SEQUENCE [LARGE SCALE GENOMIC DNA]</scope>
    <source>
        <strain evidence="2">JCM 17338</strain>
    </source>
</reference>
<name>A0ABP7P2A3_9SPHI</name>
<dbReference type="Gene3D" id="3.40.50.300">
    <property type="entry name" value="P-loop containing nucleotide triphosphate hydrolases"/>
    <property type="match status" value="1"/>
</dbReference>
<evidence type="ECO:0008006" key="3">
    <source>
        <dbReference type="Google" id="ProtNLM"/>
    </source>
</evidence>
<dbReference type="InterPro" id="IPR027417">
    <property type="entry name" value="P-loop_NTPase"/>
</dbReference>
<dbReference type="EMBL" id="BAABAK010000004">
    <property type="protein sequence ID" value="GAA3958526.1"/>
    <property type="molecule type" value="Genomic_DNA"/>
</dbReference>
<dbReference type="Pfam" id="PF13671">
    <property type="entry name" value="AAA_33"/>
    <property type="match status" value="1"/>
</dbReference>
<dbReference type="RefSeq" id="WP_344765539.1">
    <property type="nucleotide sequence ID" value="NZ_BAABAK010000004.1"/>
</dbReference>
<dbReference type="SUPFAM" id="SSF52540">
    <property type="entry name" value="P-loop containing nucleoside triphosphate hydrolases"/>
    <property type="match status" value="1"/>
</dbReference>
<evidence type="ECO:0000313" key="2">
    <source>
        <dbReference type="Proteomes" id="UP001501081"/>
    </source>
</evidence>
<gene>
    <name evidence="1" type="ORF">GCM10022246_10110</name>
</gene>